<dbReference type="EMBL" id="JBBMFS010000005">
    <property type="protein sequence ID" value="MEQ2554877.1"/>
    <property type="molecule type" value="Genomic_DNA"/>
</dbReference>
<dbReference type="Pfam" id="PF04883">
    <property type="entry name" value="HK97-gp10_like"/>
    <property type="match status" value="1"/>
</dbReference>
<organism evidence="2 3">
    <name type="scientific">Lachnospira intestinalis</name>
    <dbReference type="NCBI Taxonomy" id="3133158"/>
    <lineage>
        <taxon>Bacteria</taxon>
        <taxon>Bacillati</taxon>
        <taxon>Bacillota</taxon>
        <taxon>Clostridia</taxon>
        <taxon>Lachnospirales</taxon>
        <taxon>Lachnospiraceae</taxon>
        <taxon>Lachnospira</taxon>
    </lineage>
</organism>
<proteinExistence type="predicted"/>
<dbReference type="Proteomes" id="UP001546774">
    <property type="component" value="Unassembled WGS sequence"/>
</dbReference>
<protein>
    <submittedName>
        <fullName evidence="2">HK97 gp10 family phage protein</fullName>
    </submittedName>
</protein>
<accession>A0ABV1H594</accession>
<reference evidence="2" key="1">
    <citation type="submission" date="2024-03" db="EMBL/GenBank/DDBJ databases">
        <title>Human intestinal bacterial collection.</title>
        <authorList>
            <person name="Pauvert C."/>
            <person name="Hitch T.C.A."/>
            <person name="Clavel T."/>
        </authorList>
    </citation>
    <scope>NUCLEOTIDE SEQUENCE [LARGE SCALE GENOMIC DNA]</scope>
    <source>
        <strain evidence="2">CLA-AA-H89B</strain>
    </source>
</reference>
<evidence type="ECO:0000256" key="1">
    <source>
        <dbReference type="SAM" id="MobiDB-lite"/>
    </source>
</evidence>
<evidence type="ECO:0000313" key="3">
    <source>
        <dbReference type="Proteomes" id="UP001546774"/>
    </source>
</evidence>
<gene>
    <name evidence="2" type="ORF">WMO37_07570</name>
</gene>
<sequence>MQDYAGDVTSNMKEDIDSVAKEAVKKIKSAAPVRDSNRDRKTRSGKKYPPGTYKKSWTSRTVEETFNRKKRTIYSKGQYQLTHLLEKGHKEVLPSGKTGRKVEPIVHIQPAEEWAVNELQKRTIRRISSGV</sequence>
<name>A0ABV1H594_9FIRM</name>
<comment type="caution">
    <text evidence="2">The sequence shown here is derived from an EMBL/GenBank/DDBJ whole genome shotgun (WGS) entry which is preliminary data.</text>
</comment>
<evidence type="ECO:0000313" key="2">
    <source>
        <dbReference type="EMBL" id="MEQ2554877.1"/>
    </source>
</evidence>
<dbReference type="InterPro" id="IPR010064">
    <property type="entry name" value="HK97-gp10_tail"/>
</dbReference>
<feature type="region of interest" description="Disordered" evidence="1">
    <location>
        <begin position="23"/>
        <end position="55"/>
    </location>
</feature>
<keyword evidence="3" id="KW-1185">Reference proteome</keyword>